<keyword evidence="10" id="KW-1185">Reference proteome</keyword>
<dbReference type="GO" id="GO:0015031">
    <property type="term" value="P:protein transport"/>
    <property type="evidence" value="ECO:0007669"/>
    <property type="project" value="UniProtKB-KW"/>
</dbReference>
<gene>
    <name evidence="9" type="ORF">H1D41_13520</name>
</gene>
<comment type="similarity">
    <text evidence="2 7">Belongs to the ExbD/TolR family.</text>
</comment>
<dbReference type="InterPro" id="IPR003400">
    <property type="entry name" value="ExbD"/>
</dbReference>
<comment type="subcellular location">
    <subcellularLocation>
        <location evidence="1">Cell membrane</location>
        <topology evidence="1">Single-pass membrane protein</topology>
    </subcellularLocation>
    <subcellularLocation>
        <location evidence="7">Cell membrane</location>
        <topology evidence="7">Single-pass type II membrane protein</topology>
    </subcellularLocation>
</comment>
<accession>A0A8J7IYP0</accession>
<reference evidence="9" key="1">
    <citation type="submission" date="2020-10" db="EMBL/GenBank/DDBJ databases">
        <title>Paenihalocynthiibacter styelae gen. nov., sp. nov., isolated from stalked sea squirt Styela clava.</title>
        <authorList>
            <person name="Kim Y.-O."/>
            <person name="Yoon J.-H."/>
        </authorList>
    </citation>
    <scope>NUCLEOTIDE SEQUENCE</scope>
    <source>
        <strain evidence="9">MYP1-1</strain>
    </source>
</reference>
<keyword evidence="4 7" id="KW-0812">Transmembrane</keyword>
<keyword evidence="5 8" id="KW-1133">Transmembrane helix</keyword>
<dbReference type="EMBL" id="JADCKQ010000010">
    <property type="protein sequence ID" value="MBI1494659.1"/>
    <property type="molecule type" value="Genomic_DNA"/>
</dbReference>
<dbReference type="AlphaFoldDB" id="A0A8J7IYP0"/>
<evidence type="ECO:0000256" key="5">
    <source>
        <dbReference type="ARBA" id="ARBA00022989"/>
    </source>
</evidence>
<comment type="caution">
    <text evidence="9">The sequence shown here is derived from an EMBL/GenBank/DDBJ whole genome shotgun (WGS) entry which is preliminary data.</text>
</comment>
<dbReference type="GO" id="GO:0022857">
    <property type="term" value="F:transmembrane transporter activity"/>
    <property type="evidence" value="ECO:0007669"/>
    <property type="project" value="InterPro"/>
</dbReference>
<keyword evidence="6 8" id="KW-0472">Membrane</keyword>
<proteinExistence type="inferred from homology"/>
<evidence type="ECO:0000256" key="4">
    <source>
        <dbReference type="ARBA" id="ARBA00022692"/>
    </source>
</evidence>
<keyword evidence="3" id="KW-1003">Cell membrane</keyword>
<dbReference type="RefSeq" id="WP_228849406.1">
    <property type="nucleotide sequence ID" value="NZ_JADCKQ010000010.1"/>
</dbReference>
<name>A0A8J7IYP0_9RHOB</name>
<evidence type="ECO:0000313" key="10">
    <source>
        <dbReference type="Proteomes" id="UP000640583"/>
    </source>
</evidence>
<evidence type="ECO:0000256" key="7">
    <source>
        <dbReference type="RuleBase" id="RU003879"/>
    </source>
</evidence>
<evidence type="ECO:0000313" key="9">
    <source>
        <dbReference type="EMBL" id="MBI1494659.1"/>
    </source>
</evidence>
<evidence type="ECO:0000256" key="2">
    <source>
        <dbReference type="ARBA" id="ARBA00005811"/>
    </source>
</evidence>
<organism evidence="9 10">
    <name type="scientific">Halocynthiibacter styelae</name>
    <dbReference type="NCBI Taxonomy" id="2761955"/>
    <lineage>
        <taxon>Bacteria</taxon>
        <taxon>Pseudomonadati</taxon>
        <taxon>Pseudomonadota</taxon>
        <taxon>Alphaproteobacteria</taxon>
        <taxon>Rhodobacterales</taxon>
        <taxon>Paracoccaceae</taxon>
        <taxon>Halocynthiibacter</taxon>
    </lineage>
</organism>
<evidence type="ECO:0000256" key="8">
    <source>
        <dbReference type="SAM" id="Phobius"/>
    </source>
</evidence>
<protein>
    <submittedName>
        <fullName evidence="9">Biopolymer transporter ExbD</fullName>
    </submittedName>
</protein>
<feature type="transmembrane region" description="Helical" evidence="8">
    <location>
        <begin position="16"/>
        <end position="35"/>
    </location>
</feature>
<dbReference type="Pfam" id="PF02472">
    <property type="entry name" value="ExbD"/>
    <property type="match status" value="1"/>
</dbReference>
<keyword evidence="7" id="KW-0653">Protein transport</keyword>
<dbReference type="GO" id="GO:0005886">
    <property type="term" value="C:plasma membrane"/>
    <property type="evidence" value="ECO:0007669"/>
    <property type="project" value="UniProtKB-SubCell"/>
</dbReference>
<evidence type="ECO:0000256" key="6">
    <source>
        <dbReference type="ARBA" id="ARBA00023136"/>
    </source>
</evidence>
<sequence>MRLRGGQKRKATEPTIALINVVFLMLIFFLIAGTVSPPLDDELKLVNVEGLEGRPPPDTLILHADGHLSLRGAVVLPEDIDMSELPDTDENEEGQIALRLIPDRDVSAMTLLKVTDQLRLAGATQIWLVTERGLQ</sequence>
<dbReference type="Proteomes" id="UP000640583">
    <property type="component" value="Unassembled WGS sequence"/>
</dbReference>
<evidence type="ECO:0000256" key="1">
    <source>
        <dbReference type="ARBA" id="ARBA00004162"/>
    </source>
</evidence>
<evidence type="ECO:0000256" key="3">
    <source>
        <dbReference type="ARBA" id="ARBA00022475"/>
    </source>
</evidence>
<keyword evidence="7" id="KW-0813">Transport</keyword>